<dbReference type="Proteomes" id="UP000663829">
    <property type="component" value="Unassembled WGS sequence"/>
</dbReference>
<keyword evidence="1" id="KW-0812">Transmembrane</keyword>
<dbReference type="Proteomes" id="UP000681722">
    <property type="component" value="Unassembled WGS sequence"/>
</dbReference>
<dbReference type="Proteomes" id="UP000682733">
    <property type="component" value="Unassembled WGS sequence"/>
</dbReference>
<organism evidence="3 6">
    <name type="scientific">Didymodactylos carnosus</name>
    <dbReference type="NCBI Taxonomy" id="1234261"/>
    <lineage>
        <taxon>Eukaryota</taxon>
        <taxon>Metazoa</taxon>
        <taxon>Spiralia</taxon>
        <taxon>Gnathifera</taxon>
        <taxon>Rotifera</taxon>
        <taxon>Eurotatoria</taxon>
        <taxon>Bdelloidea</taxon>
        <taxon>Philodinida</taxon>
        <taxon>Philodinidae</taxon>
        <taxon>Didymodactylos</taxon>
    </lineage>
</organism>
<reference evidence="3" key="1">
    <citation type="submission" date="2021-02" db="EMBL/GenBank/DDBJ databases">
        <authorList>
            <person name="Nowell W R."/>
        </authorList>
    </citation>
    <scope>NUCLEOTIDE SEQUENCE</scope>
</reference>
<evidence type="ECO:0000313" key="4">
    <source>
        <dbReference type="EMBL" id="CAF3608735.1"/>
    </source>
</evidence>
<protein>
    <submittedName>
        <fullName evidence="3">Uncharacterized protein</fullName>
    </submittedName>
</protein>
<dbReference type="EMBL" id="CAJOBC010003647">
    <property type="protein sequence ID" value="CAF3794133.1"/>
    <property type="molecule type" value="Genomic_DNA"/>
</dbReference>
<name>A0A814IHB4_9BILA</name>
<comment type="caution">
    <text evidence="3">The sequence shown here is derived from an EMBL/GenBank/DDBJ whole genome shotgun (WGS) entry which is preliminary data.</text>
</comment>
<dbReference type="EMBL" id="CAJNOK010001678">
    <property type="protein sequence ID" value="CAF0824364.1"/>
    <property type="molecule type" value="Genomic_DNA"/>
</dbReference>
<keyword evidence="6" id="KW-1185">Reference proteome</keyword>
<evidence type="ECO:0000313" key="3">
    <source>
        <dbReference type="EMBL" id="CAF1022765.1"/>
    </source>
</evidence>
<feature type="transmembrane region" description="Helical" evidence="1">
    <location>
        <begin position="108"/>
        <end position="133"/>
    </location>
</feature>
<dbReference type="EMBL" id="CAJOBA010001678">
    <property type="protein sequence ID" value="CAF3608735.1"/>
    <property type="molecule type" value="Genomic_DNA"/>
</dbReference>
<dbReference type="Proteomes" id="UP000677228">
    <property type="component" value="Unassembled WGS sequence"/>
</dbReference>
<keyword evidence="1" id="KW-0472">Membrane</keyword>
<evidence type="ECO:0000313" key="2">
    <source>
        <dbReference type="EMBL" id="CAF0824364.1"/>
    </source>
</evidence>
<dbReference type="AlphaFoldDB" id="A0A814IHB4"/>
<proteinExistence type="predicted"/>
<dbReference type="Gene3D" id="1.20.1070.10">
    <property type="entry name" value="Rhodopsin 7-helix transmembrane proteins"/>
    <property type="match status" value="1"/>
</dbReference>
<evidence type="ECO:0000313" key="6">
    <source>
        <dbReference type="Proteomes" id="UP000663829"/>
    </source>
</evidence>
<accession>A0A814IHB4</accession>
<dbReference type="EMBL" id="CAJNOQ010003647">
    <property type="protein sequence ID" value="CAF1022765.1"/>
    <property type="molecule type" value="Genomic_DNA"/>
</dbReference>
<sequence>MQLSTIYDAFYDNASFPLLAIIGYFPPPPLIPGPPPKRLWCKKNCIKDYRDPSKINEPEINLNSTIQLSVDNLLTTNASIFDIRSTSKYISASSTPKSSITDLLLNRLFLMLSILLLVLLVVLNIVICTYFLIYRSRRRRNRRANEINNNYSNNTNDILLNNTGTNDSQTLFTSIHSRNYNSDLKKMNNKHHSDAIDAGECQGLALNEQDEEEEAL</sequence>
<gene>
    <name evidence="3" type="ORF">GPM918_LOCUS14870</name>
    <name evidence="2" type="ORF">OVA965_LOCUS5814</name>
    <name evidence="5" type="ORF">SRO942_LOCUS14870</name>
    <name evidence="4" type="ORF">TMI583_LOCUS5811</name>
</gene>
<evidence type="ECO:0000313" key="5">
    <source>
        <dbReference type="EMBL" id="CAF3794133.1"/>
    </source>
</evidence>
<keyword evidence="1" id="KW-1133">Transmembrane helix</keyword>
<evidence type="ECO:0000256" key="1">
    <source>
        <dbReference type="SAM" id="Phobius"/>
    </source>
</evidence>